<dbReference type="EMBL" id="CAJVPK010002221">
    <property type="protein sequence ID" value="CAG8608733.1"/>
    <property type="molecule type" value="Genomic_DNA"/>
</dbReference>
<proteinExistence type="predicted"/>
<dbReference type="PROSITE" id="PS51385">
    <property type="entry name" value="YJEF_N"/>
    <property type="match status" value="1"/>
</dbReference>
<dbReference type="Gene3D" id="3.40.50.10260">
    <property type="entry name" value="YjeF N-terminal domain"/>
    <property type="match status" value="1"/>
</dbReference>
<evidence type="ECO:0000256" key="1">
    <source>
        <dbReference type="SAM" id="MobiDB-lite"/>
    </source>
</evidence>
<comment type="caution">
    <text evidence="3">The sequence shown here is derived from an EMBL/GenBank/DDBJ whole genome shotgun (WGS) entry which is preliminary data.</text>
</comment>
<dbReference type="Pfam" id="PF03853">
    <property type="entry name" value="YjeF_N"/>
    <property type="match status" value="1"/>
</dbReference>
<dbReference type="Proteomes" id="UP000789706">
    <property type="component" value="Unassembled WGS sequence"/>
</dbReference>
<dbReference type="OrthoDB" id="10030313at2759"/>
<protein>
    <submittedName>
        <fullName evidence="3">10315_t:CDS:1</fullName>
    </submittedName>
</protein>
<dbReference type="InterPro" id="IPR036652">
    <property type="entry name" value="YjeF_N_dom_sf"/>
</dbReference>
<evidence type="ECO:0000259" key="2">
    <source>
        <dbReference type="PROSITE" id="PS51385"/>
    </source>
</evidence>
<name>A0A9N9CQT6_9GLOM</name>
<evidence type="ECO:0000313" key="4">
    <source>
        <dbReference type="Proteomes" id="UP000789706"/>
    </source>
</evidence>
<feature type="domain" description="YjeF N-terminal" evidence="2">
    <location>
        <begin position="48"/>
        <end position="245"/>
    </location>
</feature>
<evidence type="ECO:0000313" key="3">
    <source>
        <dbReference type="EMBL" id="CAG8608733.1"/>
    </source>
</evidence>
<gene>
    <name evidence="3" type="ORF">DEBURN_LOCUS9873</name>
</gene>
<organism evidence="3 4">
    <name type="scientific">Diversispora eburnea</name>
    <dbReference type="NCBI Taxonomy" id="1213867"/>
    <lineage>
        <taxon>Eukaryota</taxon>
        <taxon>Fungi</taxon>
        <taxon>Fungi incertae sedis</taxon>
        <taxon>Mucoromycota</taxon>
        <taxon>Glomeromycotina</taxon>
        <taxon>Glomeromycetes</taxon>
        <taxon>Diversisporales</taxon>
        <taxon>Diversisporaceae</taxon>
        <taxon>Diversispora</taxon>
    </lineage>
</organism>
<sequence length="268" mass="28959">NDAEVDSDEGSSWKKKTKITNGIGGDHNNKKVKIRTLTGVACPIVQPIQMLEVERIAETGPNEDQMIENAGRGASMMCLQALGGSRRIQPNNHNAAPLVVILSGNNKTGSYGLATARHLANHGCHVIVCVSVSYQQKILHPTGGKSVKSVSDLIVDALLGYQLSLRDVADESEKKLICDLMEWANVNKAPVLSLDMPSGINGNTAHHIHPKWTLCLGAPKSGCKSRAVTGELFLTDIGIPRICWKRIGVKGWGMPWGSEYLVGLEYCN</sequence>
<dbReference type="GO" id="GO:0031087">
    <property type="term" value="P:deadenylation-independent decapping of nuclear-transcribed mRNA"/>
    <property type="evidence" value="ECO:0007669"/>
    <property type="project" value="TreeGrafter"/>
</dbReference>
<feature type="region of interest" description="Disordered" evidence="1">
    <location>
        <begin position="1"/>
        <end position="26"/>
    </location>
</feature>
<dbReference type="AlphaFoldDB" id="A0A9N9CQT6"/>
<dbReference type="GO" id="GO:0000932">
    <property type="term" value="C:P-body"/>
    <property type="evidence" value="ECO:0007669"/>
    <property type="project" value="TreeGrafter"/>
</dbReference>
<dbReference type="GO" id="GO:0003729">
    <property type="term" value="F:mRNA binding"/>
    <property type="evidence" value="ECO:0007669"/>
    <property type="project" value="TreeGrafter"/>
</dbReference>
<dbReference type="InterPro" id="IPR004443">
    <property type="entry name" value="YjeF_N_dom"/>
</dbReference>
<dbReference type="PANTHER" id="PTHR13612:SF0">
    <property type="entry name" value="ENHANCER OF MRNA-DECAPPING PROTEIN 3"/>
    <property type="match status" value="1"/>
</dbReference>
<dbReference type="PANTHER" id="PTHR13612">
    <property type="entry name" value="ENHANCER OF MRNA-DECAPPING PROTEIN 3"/>
    <property type="match status" value="1"/>
</dbReference>
<dbReference type="SUPFAM" id="SSF64153">
    <property type="entry name" value="YjeF N-terminal domain-like"/>
    <property type="match status" value="1"/>
</dbReference>
<keyword evidence="4" id="KW-1185">Reference proteome</keyword>
<feature type="non-terminal residue" evidence="3">
    <location>
        <position position="268"/>
    </location>
</feature>
<dbReference type="GO" id="GO:0033962">
    <property type="term" value="P:P-body assembly"/>
    <property type="evidence" value="ECO:0007669"/>
    <property type="project" value="TreeGrafter"/>
</dbReference>
<reference evidence="3" key="1">
    <citation type="submission" date="2021-06" db="EMBL/GenBank/DDBJ databases">
        <authorList>
            <person name="Kallberg Y."/>
            <person name="Tangrot J."/>
            <person name="Rosling A."/>
        </authorList>
    </citation>
    <scope>NUCLEOTIDE SEQUENCE</scope>
    <source>
        <strain evidence="3">AZ414A</strain>
    </source>
</reference>
<accession>A0A9N9CQT6</accession>